<keyword evidence="3" id="KW-1185">Reference proteome</keyword>
<accession>A0AA38L5P3</accession>
<dbReference type="AlphaFoldDB" id="A0AA38L5P3"/>
<proteinExistence type="predicted"/>
<organism evidence="2 3">
    <name type="scientific">Lentinula aff. detonsa</name>
    <dbReference type="NCBI Taxonomy" id="2804958"/>
    <lineage>
        <taxon>Eukaryota</taxon>
        <taxon>Fungi</taxon>
        <taxon>Dikarya</taxon>
        <taxon>Basidiomycota</taxon>
        <taxon>Agaricomycotina</taxon>
        <taxon>Agaricomycetes</taxon>
        <taxon>Agaricomycetidae</taxon>
        <taxon>Agaricales</taxon>
        <taxon>Marasmiineae</taxon>
        <taxon>Omphalotaceae</taxon>
        <taxon>Lentinula</taxon>
    </lineage>
</organism>
<protein>
    <recommendedName>
        <fullName evidence="4">F-box domain-containing protein</fullName>
    </recommendedName>
</protein>
<reference evidence="2" key="1">
    <citation type="submission" date="2022-08" db="EMBL/GenBank/DDBJ databases">
        <authorList>
            <consortium name="DOE Joint Genome Institute"/>
            <person name="Min B."/>
            <person name="Riley R."/>
            <person name="Sierra-Patev S."/>
            <person name="Naranjo-Ortiz M."/>
            <person name="Looney B."/>
            <person name="Konkel Z."/>
            <person name="Slot J.C."/>
            <person name="Sakamoto Y."/>
            <person name="Steenwyk J.L."/>
            <person name="Rokas A."/>
            <person name="Carro J."/>
            <person name="Camarero S."/>
            <person name="Ferreira P."/>
            <person name="Molpeceres G."/>
            <person name="Ruiz-Duenas F.J."/>
            <person name="Serrano A."/>
            <person name="Henrissat B."/>
            <person name="Drula E."/>
            <person name="Hughes K.W."/>
            <person name="Mata J.L."/>
            <person name="Ishikawa N.K."/>
            <person name="Vargas-Isla R."/>
            <person name="Ushijima S."/>
            <person name="Smith C.A."/>
            <person name="Ahrendt S."/>
            <person name="Andreopoulos W."/>
            <person name="He G."/>
            <person name="Labutti K."/>
            <person name="Lipzen A."/>
            <person name="Ng V."/>
            <person name="Sandor L."/>
            <person name="Barry K."/>
            <person name="Martinez A.T."/>
            <person name="Xiao Y."/>
            <person name="Gibbons J.G."/>
            <person name="Terashima K."/>
            <person name="Hibbett D.S."/>
            <person name="Grigoriev I.V."/>
        </authorList>
    </citation>
    <scope>NUCLEOTIDE SEQUENCE</scope>
    <source>
        <strain evidence="2">TFB10291</strain>
    </source>
</reference>
<dbReference type="InterPro" id="IPR032675">
    <property type="entry name" value="LRR_dom_sf"/>
</dbReference>
<evidence type="ECO:0000256" key="1">
    <source>
        <dbReference type="SAM" id="MobiDB-lite"/>
    </source>
</evidence>
<evidence type="ECO:0000313" key="3">
    <source>
        <dbReference type="Proteomes" id="UP001163798"/>
    </source>
</evidence>
<feature type="compositionally biased region" description="Polar residues" evidence="1">
    <location>
        <begin position="532"/>
        <end position="553"/>
    </location>
</feature>
<name>A0AA38L5P3_9AGAR</name>
<dbReference type="SUPFAM" id="SSF52047">
    <property type="entry name" value="RNI-like"/>
    <property type="match status" value="1"/>
</dbReference>
<evidence type="ECO:0008006" key="4">
    <source>
        <dbReference type="Google" id="ProtNLM"/>
    </source>
</evidence>
<feature type="region of interest" description="Disordered" evidence="1">
    <location>
        <begin position="531"/>
        <end position="558"/>
    </location>
</feature>
<evidence type="ECO:0000313" key="2">
    <source>
        <dbReference type="EMBL" id="KAJ3787702.1"/>
    </source>
</evidence>
<comment type="caution">
    <text evidence="2">The sequence shown here is derived from an EMBL/GenBank/DDBJ whole genome shotgun (WGS) entry which is preliminary data.</text>
</comment>
<dbReference type="EMBL" id="MU793287">
    <property type="protein sequence ID" value="KAJ3787702.1"/>
    <property type="molecule type" value="Genomic_DNA"/>
</dbReference>
<feature type="region of interest" description="Disordered" evidence="1">
    <location>
        <begin position="380"/>
        <end position="435"/>
    </location>
</feature>
<sequence length="663" mass="73890">MPFSCLPAEIYAAFIEQLNEPDIRPTLLALTRAIPRSPVPRYQLFRRIRIKADQLVPLYQRIRPRQQDIERQEEEPRTWVQELSLETWTADAEIVLNILTLLPNLSALTIWIGPKNFTPEHLEELFSIDREGRCLRCVKNLSYLSLRFRPYVQKASYHQFLSGSYFDSILESLSRWPPGRLSTLSIVQDPLTSESLTSEGSEVSPPSTFSLGLPQLAIGFAQPIVFFQLESTFPGLLRGPYLRIPLRTLRLRFPSRNIIRSLTQAPVPHPPSYGASIPAGSKPSSKYVRRVANAHLSPTPYLKFLDLSTCLISESSLPQIIIQYPSLTHIILDGCNILRNNDVAIRDNAREWGGVSMSCAVAGMGKAKERERKLNAWLDAPRTGKKRGGKLDDRGSQTHNSARTRGRKGLATATLSLRKEDTLSESPSFRPAITDSSTPERIRIRILPPLPTLRNITANLYVPASMITSETGMLPPDVLDPLLVDIHREWERGWAEGLTQLVKARERLHASWRNNLVRVMRFATAEELGDFSMSSSENHAQSTLGTGDSSPRSHSTEMDFRLSEANNSELSEDPFQDLIEVVDKSEFDVDMSELSSQVSSTSVGKAPVLCLAGDSLFTSCGQGVSSLVGDIGLVAIQGIDHTLGCAHEIENFGSMRCSKYGEN</sequence>
<dbReference type="Proteomes" id="UP001163798">
    <property type="component" value="Unassembled WGS sequence"/>
</dbReference>
<gene>
    <name evidence="2" type="ORF">GGU10DRAFT_385620</name>
</gene>
<dbReference type="Gene3D" id="3.80.10.10">
    <property type="entry name" value="Ribonuclease Inhibitor"/>
    <property type="match status" value="1"/>
</dbReference>